<dbReference type="GO" id="GO:0048015">
    <property type="term" value="P:phosphatidylinositol-mediated signaling"/>
    <property type="evidence" value="ECO:0007669"/>
    <property type="project" value="TreeGrafter"/>
</dbReference>
<dbReference type="EMBL" id="NCKV01000117">
    <property type="protein sequence ID" value="RWS31604.1"/>
    <property type="molecule type" value="Genomic_DNA"/>
</dbReference>
<dbReference type="CDD" id="cd05166">
    <property type="entry name" value="PI3Kc_II"/>
    <property type="match status" value="1"/>
</dbReference>
<evidence type="ECO:0000259" key="11">
    <source>
        <dbReference type="PROSITE" id="PS50195"/>
    </source>
</evidence>
<protein>
    <submittedName>
        <fullName evidence="16">Phosphatidylinositol 4-phosphate 3-kinase C2 domain-containing subunit alpha-like protein</fullName>
    </submittedName>
</protein>
<dbReference type="GO" id="GO:0005737">
    <property type="term" value="C:cytoplasm"/>
    <property type="evidence" value="ECO:0007669"/>
    <property type="project" value="TreeGrafter"/>
</dbReference>
<dbReference type="GO" id="GO:0035005">
    <property type="term" value="F:1-phosphatidylinositol-4-phosphate 3-kinase activity"/>
    <property type="evidence" value="ECO:0007669"/>
    <property type="project" value="UniProtKB-EC"/>
</dbReference>
<dbReference type="GO" id="GO:0043491">
    <property type="term" value="P:phosphatidylinositol 3-kinase/protein kinase B signal transduction"/>
    <property type="evidence" value="ECO:0007669"/>
    <property type="project" value="TreeGrafter"/>
</dbReference>
<accession>A0A443SVS5</accession>
<proteinExistence type="inferred from homology"/>
<feature type="domain" description="C2 PI3K-type" evidence="15">
    <location>
        <begin position="527"/>
        <end position="712"/>
    </location>
</feature>
<dbReference type="Gene3D" id="1.25.40.70">
    <property type="entry name" value="Phosphatidylinositol 3-kinase, accessory domain (PIK)"/>
    <property type="match status" value="1"/>
</dbReference>
<dbReference type="GO" id="GO:0005942">
    <property type="term" value="C:phosphatidylinositol 3-kinase complex"/>
    <property type="evidence" value="ECO:0007669"/>
    <property type="project" value="TreeGrafter"/>
</dbReference>
<dbReference type="InterPro" id="IPR035892">
    <property type="entry name" value="C2_domain_sf"/>
</dbReference>
<dbReference type="PROSITE" id="PS00916">
    <property type="entry name" value="PI3_4_KINASE_2"/>
    <property type="match status" value="1"/>
</dbReference>
<evidence type="ECO:0000256" key="8">
    <source>
        <dbReference type="PROSITE-ProRule" id="PRU00880"/>
    </source>
</evidence>
<dbReference type="VEuPathDB" id="VectorBase:LDEU000435"/>
<dbReference type="PANTHER" id="PTHR10048:SF14">
    <property type="entry name" value="LD28067P"/>
    <property type="match status" value="1"/>
</dbReference>
<feature type="domain" description="PI3K/PI4K catalytic" evidence="12">
    <location>
        <begin position="955"/>
        <end position="1234"/>
    </location>
</feature>
<dbReference type="Pfam" id="PF00787">
    <property type="entry name" value="PX"/>
    <property type="match status" value="1"/>
</dbReference>
<evidence type="ECO:0000259" key="15">
    <source>
        <dbReference type="PROSITE" id="PS51547"/>
    </source>
</evidence>
<evidence type="ECO:0000313" key="17">
    <source>
        <dbReference type="Proteomes" id="UP000288716"/>
    </source>
</evidence>
<evidence type="ECO:0000256" key="1">
    <source>
        <dbReference type="ARBA" id="ARBA00022679"/>
    </source>
</evidence>
<dbReference type="PROSITE" id="PS51545">
    <property type="entry name" value="PIK_HELICAL"/>
    <property type="match status" value="1"/>
</dbReference>
<evidence type="ECO:0000256" key="3">
    <source>
        <dbReference type="ARBA" id="ARBA00022777"/>
    </source>
</evidence>
<evidence type="ECO:0000259" key="12">
    <source>
        <dbReference type="PROSITE" id="PS50290"/>
    </source>
</evidence>
<organism evidence="16 17">
    <name type="scientific">Leptotrombidium deliense</name>
    <dbReference type="NCBI Taxonomy" id="299467"/>
    <lineage>
        <taxon>Eukaryota</taxon>
        <taxon>Metazoa</taxon>
        <taxon>Ecdysozoa</taxon>
        <taxon>Arthropoda</taxon>
        <taxon>Chelicerata</taxon>
        <taxon>Arachnida</taxon>
        <taxon>Acari</taxon>
        <taxon>Acariformes</taxon>
        <taxon>Trombidiformes</taxon>
        <taxon>Prostigmata</taxon>
        <taxon>Anystina</taxon>
        <taxon>Parasitengona</taxon>
        <taxon>Trombiculoidea</taxon>
        <taxon>Trombiculidae</taxon>
        <taxon>Leptotrombidium</taxon>
    </lineage>
</organism>
<dbReference type="InterPro" id="IPR000008">
    <property type="entry name" value="C2_dom"/>
</dbReference>
<dbReference type="InterPro" id="IPR036871">
    <property type="entry name" value="PX_dom_sf"/>
</dbReference>
<dbReference type="InterPro" id="IPR011009">
    <property type="entry name" value="Kinase-like_dom_sf"/>
</dbReference>
<dbReference type="GO" id="GO:0016303">
    <property type="term" value="F:1-phosphatidylinositol-3-kinase activity"/>
    <property type="evidence" value="ECO:0007669"/>
    <property type="project" value="UniProtKB-EC"/>
</dbReference>
<evidence type="ECO:0000256" key="5">
    <source>
        <dbReference type="ARBA" id="ARBA00023098"/>
    </source>
</evidence>
<evidence type="ECO:0000259" key="10">
    <source>
        <dbReference type="PROSITE" id="PS50004"/>
    </source>
</evidence>
<sequence length="1542" mass="176422">MFQQQPNWSLSTPVASSGNIYTPMTSVMSSYRQSTYLSQSSSLSNMSNCRSEGQIHARQNTVSHHNSVHNFTYWTPASTNSVQIVPLNNTVNGDVAKASASFCKKKSNDNLIDLGDDSPKKHMSAEELLGDVLTLFDPLNDFNVDEENEKDSKNALKPKSEPKVSLNGKSDVNKKTSDSCNGRITSNIDKNVASNVTSGPIFRVVYRSERSNKEMLSFTDKLRSLRSRFKYNDSSTNVGVVVSQMLESQRDNSLSVKLAIETSFVTTPVIFTCNVNTSVEHVICHTVCSIIDDVSSVHFDNFVLKVHGLQEYLSPDSSLADYAYIHQCHKFDNDVRLTLINKEEQLQLKFARTFADDEKAENITADDLLPQTIVCRFGEVNCDSVNILLDTLNKEISKLLSHSSHERCQIHVKKVFQATKALCSLLGNCETHELSEAVENLSQLFLVYDQYKQELPALRTSTTPPEVTINEIESVHPEVINHAITKFRKALKNMIELYCSAFPIDFQIDEQNIDDSDSRESVDILSLNDPLLCYIGTVNALSFEWERKYKDFYISCELRHGDRKLAEVKTKSTFITQGFFQRLFFDELLNFGHISISRLPRESYLSFTVYGVESEQIDSSNSSNATPGDRDVHVALAFTVLKLFDYDEYLIQGRALLGLWTGDVVTKYDKSAITISCFERNCPLLILDIPSCGERARFPSADNLMKATVNKRELRLLDHATQSDIYQALNRTPIGDMVADDKKLLWDRRNYLFDVSSALPKVLKSCPNWDVTSLPDIYSMVNNWTQLSAVDAMQLLLPSFPDIYVRKVVVQWISSLKPDELIDYLPQLVQVLRYDFCQDSPLLWFLLEKAYCNVRLAHKLYWLLKENVDDPVFAYRSRIVLNSLLCTCGNAMKQMFENQECLLEKLSFVSENLKSTKDAQRLHSLHTSLETVHDLLLVKPTPLPISPSMEVTGLEFKSCSYFTSNTLPLKLVFKSSDAKSGFSLIEAIYKVGDDLRQDMLTMQMIQIMDKLWLRDGLDLKMVTFSCVATDYRKGFVEMVKKSETLRKIQTEYGLTGSFNDRCIANWLQKYNASELEYQQAVDNFIFSCAGYAVATYILGVCDRHNDNIMITTSGHLFHIDFGKFLGDSQMLGNIKRDRVPFVLTSDMAYVINGGDKPSKQFQYFIDYCCQAFNIIRRHTNLFLSLFSLMISSGIPGVTSEAVKYVHRALHPSLSEAEAMSEFTRMITESLKSKFTQFNFFIHNLAQLRFTGDHNDQLLLSFSPKVYTRETDEKILHLEVVDFCKKYEPEKQYFFVIRVEREHQLDPSFVLRTYREFCEFYQKLCAYFPLAKFHPLTKGSSLIGRSNTREAAEKRRSEIRLFLTRLLLMADEVSHSDLLYTFFHPLLRDQEVQRDNEANASMASSRRDHIAMRRGSISGTPLGQIKLSILYKNASLIVMVMHAKNLQSPRSNTPDCYAKTYLLPDPHKHTKRKTKIAWKNSHPTFMEMITYEMPLEVVQQRTLHVSIWDYDRVQENLFLGAAVITLREMHLLNEIVSWYPLEF</sequence>
<feature type="domain" description="PI3K-RBD" evidence="14">
    <location>
        <begin position="251"/>
        <end position="341"/>
    </location>
</feature>
<dbReference type="Pfam" id="PF00454">
    <property type="entry name" value="PI3_PI4_kinase"/>
    <property type="match status" value="1"/>
</dbReference>
<dbReference type="InterPro" id="IPR000341">
    <property type="entry name" value="PI3K_Ras-bd_dom"/>
</dbReference>
<dbReference type="CDD" id="cd04012">
    <property type="entry name" value="C2A_PI3K_class_II"/>
    <property type="match status" value="1"/>
</dbReference>
<evidence type="ECO:0000313" key="16">
    <source>
        <dbReference type="EMBL" id="RWS31604.1"/>
    </source>
</evidence>
<keyword evidence="2" id="KW-0547">Nucleotide-binding</keyword>
<dbReference type="Gene3D" id="3.30.1010.10">
    <property type="entry name" value="Phosphatidylinositol 3-kinase Catalytic Subunit, Chain A, domain 4"/>
    <property type="match status" value="1"/>
</dbReference>
<keyword evidence="17" id="KW-1185">Reference proteome</keyword>
<dbReference type="InterPro" id="IPR001683">
    <property type="entry name" value="PX_dom"/>
</dbReference>
<keyword evidence="5" id="KW-0443">Lipid metabolism</keyword>
<dbReference type="GO" id="GO:0016477">
    <property type="term" value="P:cell migration"/>
    <property type="evidence" value="ECO:0007669"/>
    <property type="project" value="TreeGrafter"/>
</dbReference>
<dbReference type="SMART" id="SM00145">
    <property type="entry name" value="PI3Ka"/>
    <property type="match status" value="1"/>
</dbReference>
<reference evidence="16 17" key="1">
    <citation type="journal article" date="2018" name="Gigascience">
        <title>Genomes of trombidid mites reveal novel predicted allergens and laterally-transferred genes associated with secondary metabolism.</title>
        <authorList>
            <person name="Dong X."/>
            <person name="Chaisiri K."/>
            <person name="Xia D."/>
            <person name="Armstrong S.D."/>
            <person name="Fang Y."/>
            <person name="Donnelly M.J."/>
            <person name="Kadowaki T."/>
            <person name="McGarry J.W."/>
            <person name="Darby A.C."/>
            <person name="Makepeace B.L."/>
        </authorList>
    </citation>
    <scope>NUCLEOTIDE SEQUENCE [LARGE SCALE GENOMIC DNA]</scope>
    <source>
        <strain evidence="16">UoL-UT</strain>
    </source>
</reference>
<comment type="catalytic activity">
    <reaction evidence="6">
        <text>a 1,2-diacyl-sn-glycero-3-phospho-(1D-myo-inositol) + ATP = a 1,2-diacyl-sn-glycero-3-phospho-(1D-myo-inositol-3-phosphate) + ADP + H(+)</text>
        <dbReference type="Rhea" id="RHEA:12709"/>
        <dbReference type="ChEBI" id="CHEBI:15378"/>
        <dbReference type="ChEBI" id="CHEBI:30616"/>
        <dbReference type="ChEBI" id="CHEBI:57880"/>
        <dbReference type="ChEBI" id="CHEBI:58088"/>
        <dbReference type="ChEBI" id="CHEBI:456216"/>
        <dbReference type="EC" id="2.7.1.137"/>
    </reaction>
    <physiologicalReaction direction="left-to-right" evidence="6">
        <dbReference type="Rhea" id="RHEA:12710"/>
    </physiologicalReaction>
</comment>
<dbReference type="PROSITE" id="PS50195">
    <property type="entry name" value="PX"/>
    <property type="match status" value="1"/>
</dbReference>
<keyword evidence="4" id="KW-0067">ATP-binding</keyword>
<dbReference type="OrthoDB" id="67688at2759"/>
<dbReference type="CDD" id="cd08381">
    <property type="entry name" value="C2B_PI3K_class_II"/>
    <property type="match status" value="1"/>
</dbReference>
<name>A0A443SVS5_9ACAR</name>
<evidence type="ECO:0000256" key="2">
    <source>
        <dbReference type="ARBA" id="ARBA00022741"/>
    </source>
</evidence>
<dbReference type="GO" id="GO:0035091">
    <property type="term" value="F:phosphatidylinositol binding"/>
    <property type="evidence" value="ECO:0007669"/>
    <property type="project" value="InterPro"/>
</dbReference>
<dbReference type="SMART" id="SM00239">
    <property type="entry name" value="C2"/>
    <property type="match status" value="1"/>
</dbReference>
<dbReference type="PROSITE" id="PS51547">
    <property type="entry name" value="C2_PI3K"/>
    <property type="match status" value="1"/>
</dbReference>
<dbReference type="FunFam" id="3.30.1010.10:FF:000001">
    <property type="entry name" value="Phosphatidylinositol 4-phosphate 3-kinase C2 domain-containing subunit beta"/>
    <property type="match status" value="1"/>
</dbReference>
<dbReference type="SMART" id="SM00144">
    <property type="entry name" value="PI3K_rbd"/>
    <property type="match status" value="1"/>
</dbReference>
<dbReference type="SUPFAM" id="SSF49562">
    <property type="entry name" value="C2 domain (Calcium/lipid-binding domain, CaLB)"/>
    <property type="match status" value="2"/>
</dbReference>
<dbReference type="GO" id="GO:0005886">
    <property type="term" value="C:plasma membrane"/>
    <property type="evidence" value="ECO:0007669"/>
    <property type="project" value="TreeGrafter"/>
</dbReference>
<dbReference type="SUPFAM" id="SSF64268">
    <property type="entry name" value="PX domain"/>
    <property type="match status" value="1"/>
</dbReference>
<evidence type="ECO:0000256" key="4">
    <source>
        <dbReference type="ARBA" id="ARBA00022840"/>
    </source>
</evidence>
<evidence type="ECO:0000256" key="6">
    <source>
        <dbReference type="ARBA" id="ARBA00023985"/>
    </source>
</evidence>
<dbReference type="InterPro" id="IPR016024">
    <property type="entry name" value="ARM-type_fold"/>
</dbReference>
<dbReference type="PROSITE" id="PS51546">
    <property type="entry name" value="PI3K_RBD"/>
    <property type="match status" value="1"/>
</dbReference>
<dbReference type="Pfam" id="PF00613">
    <property type="entry name" value="PI3Ka"/>
    <property type="match status" value="1"/>
</dbReference>
<evidence type="ECO:0000259" key="13">
    <source>
        <dbReference type="PROSITE" id="PS51545"/>
    </source>
</evidence>
<dbReference type="InterPro" id="IPR015433">
    <property type="entry name" value="PI3/4_kinase"/>
</dbReference>
<dbReference type="Pfam" id="PF00794">
    <property type="entry name" value="PI3K_rbd"/>
    <property type="match status" value="1"/>
</dbReference>
<comment type="caution">
    <text evidence="16">The sequence shown here is derived from an EMBL/GenBank/DDBJ whole genome shotgun (WGS) entry which is preliminary data.</text>
</comment>
<dbReference type="InterPro" id="IPR029071">
    <property type="entry name" value="Ubiquitin-like_domsf"/>
</dbReference>
<feature type="region of interest" description="Disordered" evidence="9">
    <location>
        <begin position="144"/>
        <end position="184"/>
    </location>
</feature>
<evidence type="ECO:0000256" key="7">
    <source>
        <dbReference type="ARBA" id="ARBA00029297"/>
    </source>
</evidence>
<dbReference type="Pfam" id="PF00792">
    <property type="entry name" value="PI3K_C2"/>
    <property type="match status" value="1"/>
</dbReference>
<dbReference type="PROSITE" id="PS50290">
    <property type="entry name" value="PI3_4_KINASE_3"/>
    <property type="match status" value="1"/>
</dbReference>
<keyword evidence="1" id="KW-0808">Transferase</keyword>
<dbReference type="InterPro" id="IPR002420">
    <property type="entry name" value="PI3K-type_C2_dom"/>
</dbReference>
<dbReference type="SMART" id="SM00146">
    <property type="entry name" value="PI3Kc"/>
    <property type="match status" value="1"/>
</dbReference>
<dbReference type="SUPFAM" id="SSF54236">
    <property type="entry name" value="Ubiquitin-like"/>
    <property type="match status" value="1"/>
</dbReference>
<feature type="domain" description="PX" evidence="11">
    <location>
        <begin position="1272"/>
        <end position="1389"/>
    </location>
</feature>
<dbReference type="Gene3D" id="3.30.1520.10">
    <property type="entry name" value="Phox-like domain"/>
    <property type="match status" value="1"/>
</dbReference>
<dbReference type="Gene3D" id="2.60.40.150">
    <property type="entry name" value="C2 domain"/>
    <property type="match status" value="2"/>
</dbReference>
<dbReference type="Gene3D" id="3.10.20.90">
    <property type="entry name" value="Phosphatidylinositol 3-kinase Catalytic Subunit, Chain A, domain 1"/>
    <property type="match status" value="1"/>
</dbReference>
<evidence type="ECO:0000259" key="14">
    <source>
        <dbReference type="PROSITE" id="PS51546"/>
    </source>
</evidence>
<comment type="similarity">
    <text evidence="8">Belongs to the PI3/PI4-kinase family.</text>
</comment>
<dbReference type="Pfam" id="PF00168">
    <property type="entry name" value="C2"/>
    <property type="match status" value="1"/>
</dbReference>
<comment type="catalytic activity">
    <reaction evidence="7">
        <text>a 1,2-diacyl-sn-glycero-3-phospho-(1D-myo-inositol 4-phosphate) + ATP = a 1,2-diacyl-sn-glycero-3-phospho-(1D-myo-inositol-3,4-bisphosphate) + ADP + H(+)</text>
        <dbReference type="Rhea" id="RHEA:18373"/>
        <dbReference type="ChEBI" id="CHEBI:15378"/>
        <dbReference type="ChEBI" id="CHEBI:30616"/>
        <dbReference type="ChEBI" id="CHEBI:57658"/>
        <dbReference type="ChEBI" id="CHEBI:58178"/>
        <dbReference type="ChEBI" id="CHEBI:456216"/>
        <dbReference type="EC" id="2.7.1.154"/>
    </reaction>
    <physiologicalReaction direction="left-to-right" evidence="7">
        <dbReference type="Rhea" id="RHEA:18374"/>
    </physiologicalReaction>
</comment>
<dbReference type="SMART" id="SM00142">
    <property type="entry name" value="PI3K_C2"/>
    <property type="match status" value="1"/>
</dbReference>
<dbReference type="PANTHER" id="PTHR10048">
    <property type="entry name" value="PHOSPHATIDYLINOSITOL KINASE"/>
    <property type="match status" value="1"/>
</dbReference>
<feature type="domain" description="C2" evidence="10">
    <location>
        <begin position="1420"/>
        <end position="1538"/>
    </location>
</feature>
<dbReference type="InterPro" id="IPR036940">
    <property type="entry name" value="PI3/4_kinase_cat_sf"/>
</dbReference>
<dbReference type="FunFam" id="1.10.1070.11:FF:000001">
    <property type="entry name" value="Phosphatidylinositol 4,5-bisphosphate 3-kinase catalytic subunit"/>
    <property type="match status" value="1"/>
</dbReference>
<evidence type="ECO:0000256" key="9">
    <source>
        <dbReference type="SAM" id="MobiDB-lite"/>
    </source>
</evidence>
<dbReference type="GO" id="GO:0005524">
    <property type="term" value="F:ATP binding"/>
    <property type="evidence" value="ECO:0007669"/>
    <property type="project" value="UniProtKB-KW"/>
</dbReference>
<dbReference type="Proteomes" id="UP000288716">
    <property type="component" value="Unassembled WGS sequence"/>
</dbReference>
<dbReference type="SUPFAM" id="SSF56112">
    <property type="entry name" value="Protein kinase-like (PK-like)"/>
    <property type="match status" value="1"/>
</dbReference>
<dbReference type="InterPro" id="IPR042236">
    <property type="entry name" value="PI3K_accessory_sf"/>
</dbReference>
<feature type="compositionally biased region" description="Basic and acidic residues" evidence="9">
    <location>
        <begin position="150"/>
        <end position="162"/>
    </location>
</feature>
<gene>
    <name evidence="16" type="ORF">B4U80_09556</name>
</gene>
<keyword evidence="3 16" id="KW-0418">Kinase</keyword>
<dbReference type="SUPFAM" id="SSF48371">
    <property type="entry name" value="ARM repeat"/>
    <property type="match status" value="1"/>
</dbReference>
<dbReference type="Gene3D" id="1.10.1070.11">
    <property type="entry name" value="Phosphatidylinositol 3-/4-kinase, catalytic domain"/>
    <property type="match status" value="1"/>
</dbReference>
<dbReference type="PROSITE" id="PS50004">
    <property type="entry name" value="C2"/>
    <property type="match status" value="1"/>
</dbReference>
<dbReference type="InterPro" id="IPR001263">
    <property type="entry name" value="PI3K_accessory_dom"/>
</dbReference>
<feature type="domain" description="PIK helical" evidence="13">
    <location>
        <begin position="711"/>
        <end position="887"/>
    </location>
</feature>
<dbReference type="InterPro" id="IPR018936">
    <property type="entry name" value="PI3/4_kinase_CS"/>
</dbReference>
<dbReference type="STRING" id="299467.A0A443SVS5"/>
<dbReference type="SMART" id="SM00312">
    <property type="entry name" value="PX"/>
    <property type="match status" value="1"/>
</dbReference>
<dbReference type="InterPro" id="IPR000403">
    <property type="entry name" value="PI3/4_kinase_cat_dom"/>
</dbReference>